<reference evidence="2" key="3">
    <citation type="submission" date="2006-07" db="EMBL/GenBank/DDBJ databases">
        <authorList>
            <person name="Buell R."/>
        </authorList>
    </citation>
    <scope>NUCLEOTIDE SEQUENCE</scope>
</reference>
<name>Q339W8_ORYSJ</name>
<reference evidence="2" key="1">
    <citation type="journal article" date="2003" name="Science">
        <title>In-depth view of structure, activity, and evolution of rice chromosome 10.</title>
        <authorList>
            <consortium name="Rice Chromosome 10 Sequencing Consortium"/>
        </authorList>
    </citation>
    <scope>NUCLEOTIDE SEQUENCE [LARGE SCALE GENOMIC DNA]</scope>
</reference>
<proteinExistence type="predicted"/>
<evidence type="ECO:0000313" key="2">
    <source>
        <dbReference type="EMBL" id="ABB47159.1"/>
    </source>
</evidence>
<reference evidence="2" key="2">
    <citation type="submission" date="2003-05" db="EMBL/GenBank/DDBJ databases">
        <authorList>
            <person name="Buell C.R."/>
            <person name="Wing R.A."/>
            <person name="McCombie W.R."/>
            <person name="Messing J."/>
            <person name="Yuan Q."/>
            <person name="Ouyang S."/>
        </authorList>
    </citation>
    <scope>NUCLEOTIDE SEQUENCE</scope>
</reference>
<sequence>MEQQKKKTKKRKDEEDIKNPNPSKNFINLSNLEDIFPENPYKN</sequence>
<dbReference type="AlphaFoldDB" id="Q339W8"/>
<feature type="compositionally biased region" description="Polar residues" evidence="1">
    <location>
        <begin position="20"/>
        <end position="31"/>
    </location>
</feature>
<feature type="compositionally biased region" description="Basic residues" evidence="1">
    <location>
        <begin position="1"/>
        <end position="10"/>
    </location>
</feature>
<gene>
    <name evidence="2" type="ordered locus">LOC_Os10g17759</name>
</gene>
<dbReference type="EMBL" id="DP000086">
    <property type="protein sequence ID" value="ABB47159.1"/>
    <property type="molecule type" value="Genomic_DNA"/>
</dbReference>
<feature type="region of interest" description="Disordered" evidence="1">
    <location>
        <begin position="1"/>
        <end position="43"/>
    </location>
</feature>
<organism evidence="2">
    <name type="scientific">Oryza sativa subsp. japonica</name>
    <name type="common">Rice</name>
    <dbReference type="NCBI Taxonomy" id="39947"/>
    <lineage>
        <taxon>Eukaryota</taxon>
        <taxon>Viridiplantae</taxon>
        <taxon>Streptophyta</taxon>
        <taxon>Embryophyta</taxon>
        <taxon>Tracheophyta</taxon>
        <taxon>Spermatophyta</taxon>
        <taxon>Magnoliopsida</taxon>
        <taxon>Liliopsida</taxon>
        <taxon>Poales</taxon>
        <taxon>Poaceae</taxon>
        <taxon>BOP clade</taxon>
        <taxon>Oryzoideae</taxon>
        <taxon>Oryzeae</taxon>
        <taxon>Oryzinae</taxon>
        <taxon>Oryza</taxon>
        <taxon>Oryza sativa</taxon>
    </lineage>
</organism>
<evidence type="ECO:0000256" key="1">
    <source>
        <dbReference type="SAM" id="MobiDB-lite"/>
    </source>
</evidence>
<protein>
    <submittedName>
        <fullName evidence="2">Uncharacterized protein</fullName>
    </submittedName>
</protein>
<accession>Q339W8</accession>